<proteinExistence type="predicted"/>
<reference evidence="3" key="1">
    <citation type="submission" date="2018-08" db="EMBL/GenBank/DDBJ databases">
        <authorList>
            <person name="Liu Z.-W."/>
            <person name="Du Z.-J."/>
        </authorList>
    </citation>
    <scope>NUCLEOTIDE SEQUENCE [LARGE SCALE GENOMIC DNA]</scope>
    <source>
        <strain evidence="3">H4X</strain>
    </source>
</reference>
<accession>A0A3D8LD98</accession>
<feature type="signal peptide" evidence="1">
    <location>
        <begin position="1"/>
        <end position="24"/>
    </location>
</feature>
<dbReference type="AlphaFoldDB" id="A0A3D8LD98"/>
<feature type="chain" id="PRO_5017731999" evidence="1">
    <location>
        <begin position="25"/>
        <end position="154"/>
    </location>
</feature>
<evidence type="ECO:0000313" key="3">
    <source>
        <dbReference type="Proteomes" id="UP000256708"/>
    </source>
</evidence>
<keyword evidence="1" id="KW-0732">Signal</keyword>
<evidence type="ECO:0000313" key="2">
    <source>
        <dbReference type="EMBL" id="RDV15254.1"/>
    </source>
</evidence>
<dbReference type="EMBL" id="QRGR01000010">
    <property type="protein sequence ID" value="RDV15254.1"/>
    <property type="molecule type" value="Genomic_DNA"/>
</dbReference>
<protein>
    <submittedName>
        <fullName evidence="2">Uncharacterized protein</fullName>
    </submittedName>
</protein>
<sequence length="154" mass="17838">MKSKSLILTVFTLFVLLYPNLTQAQEKLSDAEHKIKVISKKLNLDESERQQIRGKDTILSELYFSIEDSVETERVKSELDYFLAGKCNEKQLALVLKLERLNKGARVELNDNIDPDSAMHFDSVEDFMRWKAIFEKELEENVKTIVTKDSNPNI</sequence>
<comment type="caution">
    <text evidence="2">The sequence shown here is derived from an EMBL/GenBank/DDBJ whole genome shotgun (WGS) entry which is preliminary data.</text>
</comment>
<gene>
    <name evidence="2" type="ORF">DXT99_11385</name>
</gene>
<keyword evidence="3" id="KW-1185">Reference proteome</keyword>
<name>A0A3D8LD98_9BACT</name>
<dbReference type="Proteomes" id="UP000256708">
    <property type="component" value="Unassembled WGS sequence"/>
</dbReference>
<organism evidence="2 3">
    <name type="scientific">Pontibacter diazotrophicus</name>
    <dbReference type="NCBI Taxonomy" id="1400979"/>
    <lineage>
        <taxon>Bacteria</taxon>
        <taxon>Pseudomonadati</taxon>
        <taxon>Bacteroidota</taxon>
        <taxon>Cytophagia</taxon>
        <taxon>Cytophagales</taxon>
        <taxon>Hymenobacteraceae</taxon>
        <taxon>Pontibacter</taxon>
    </lineage>
</organism>
<dbReference type="RefSeq" id="WP_115565666.1">
    <property type="nucleotide sequence ID" value="NZ_QRGR01000010.1"/>
</dbReference>
<evidence type="ECO:0000256" key="1">
    <source>
        <dbReference type="SAM" id="SignalP"/>
    </source>
</evidence>